<dbReference type="EMBL" id="AVQI01000020">
    <property type="protein sequence ID" value="ERK04594.1"/>
    <property type="molecule type" value="Genomic_DNA"/>
</dbReference>
<feature type="domain" description="Inosine/uridine-preferring nucleoside hydrolase" evidence="3">
    <location>
        <begin position="6"/>
        <end position="303"/>
    </location>
</feature>
<dbReference type="AlphaFoldDB" id="U1GXZ8"/>
<evidence type="ECO:0000256" key="2">
    <source>
        <dbReference type="ARBA" id="ARBA00023295"/>
    </source>
</evidence>
<dbReference type="InterPro" id="IPR036452">
    <property type="entry name" value="Ribo_hydro-like"/>
</dbReference>
<dbReference type="RefSeq" id="WP_021329731.1">
    <property type="nucleotide sequence ID" value="NZ_AUZJ01000013.1"/>
</dbReference>
<evidence type="ECO:0000259" key="3">
    <source>
        <dbReference type="Pfam" id="PF01156"/>
    </source>
</evidence>
<dbReference type="GO" id="GO:0008477">
    <property type="term" value="F:purine nucleosidase activity"/>
    <property type="evidence" value="ECO:0007669"/>
    <property type="project" value="TreeGrafter"/>
</dbReference>
<dbReference type="Proteomes" id="UP000016412">
    <property type="component" value="Unassembled WGS sequence"/>
</dbReference>
<comment type="caution">
    <text evidence="4">The sequence shown here is derived from an EMBL/GenBank/DDBJ whole genome shotgun (WGS) entry which is preliminary data.</text>
</comment>
<dbReference type="GO" id="GO:0006152">
    <property type="term" value="P:purine nucleoside catabolic process"/>
    <property type="evidence" value="ECO:0007669"/>
    <property type="project" value="TreeGrafter"/>
</dbReference>
<dbReference type="EMBL" id="AUZJ01000013">
    <property type="protein sequence ID" value="ERF61429.1"/>
    <property type="molecule type" value="Genomic_DNA"/>
</dbReference>
<keyword evidence="2" id="KW-0326">Glycosidase</keyword>
<proteinExistence type="predicted"/>
<accession>U1GXZ8</accession>
<dbReference type="eggNOG" id="COG1957">
    <property type="taxonomic scope" value="Bacteria"/>
</dbReference>
<dbReference type="InterPro" id="IPR001910">
    <property type="entry name" value="Inosine/uridine_hydrolase_dom"/>
</dbReference>
<dbReference type="Proteomes" id="UP000016646">
    <property type="component" value="Unassembled WGS sequence"/>
</dbReference>
<evidence type="ECO:0000313" key="4">
    <source>
        <dbReference type="EMBL" id="ERF61429.1"/>
    </source>
</evidence>
<dbReference type="PANTHER" id="PTHR12304:SF4">
    <property type="entry name" value="URIDINE NUCLEOSIDASE"/>
    <property type="match status" value="1"/>
</dbReference>
<dbReference type="GO" id="GO:0005829">
    <property type="term" value="C:cytosol"/>
    <property type="evidence" value="ECO:0007669"/>
    <property type="project" value="TreeGrafter"/>
</dbReference>
<reference evidence="6 7" key="1">
    <citation type="submission" date="2013-08" db="EMBL/GenBank/DDBJ databases">
        <authorList>
            <person name="Durkin A.S."/>
            <person name="Haft D.R."/>
            <person name="McCorrison J."/>
            <person name="Torralba M."/>
            <person name="Gillis M."/>
            <person name="Haft D.H."/>
            <person name="Methe B."/>
            <person name="Sutton G."/>
            <person name="Nelson K.E."/>
        </authorList>
    </citation>
    <scope>NUCLEOTIDE SEQUENCE [LARGE SCALE GENOMIC DNA]</scope>
    <source>
        <strain evidence="5 7">ATCC 35536</strain>
        <strain evidence="4 6">VPI DR56BR1116</strain>
    </source>
</reference>
<dbReference type="PANTHER" id="PTHR12304">
    <property type="entry name" value="INOSINE-URIDINE PREFERRING NUCLEOSIDE HYDROLASE"/>
    <property type="match status" value="1"/>
</dbReference>
<evidence type="ECO:0000256" key="1">
    <source>
        <dbReference type="ARBA" id="ARBA00022801"/>
    </source>
</evidence>
<dbReference type="OrthoDB" id="9797882at2"/>
<dbReference type="Pfam" id="PF01156">
    <property type="entry name" value="IU_nuc_hydro"/>
    <property type="match status" value="1"/>
</dbReference>
<evidence type="ECO:0000313" key="5">
    <source>
        <dbReference type="EMBL" id="ERK04594.1"/>
    </source>
</evidence>
<protein>
    <submittedName>
        <fullName evidence="4 5">Cytidine/uridine-specific hydrolase</fullName>
    </submittedName>
</protein>
<dbReference type="STRING" id="1125725.HMPREF1325_2238"/>
<dbReference type="SUPFAM" id="SSF53590">
    <property type="entry name" value="Nucleoside hydrolase"/>
    <property type="match status" value="1"/>
</dbReference>
<evidence type="ECO:0000313" key="7">
    <source>
        <dbReference type="Proteomes" id="UP000016646"/>
    </source>
</evidence>
<sequence>MSVFSILIDSDMALGSKNADVDDALAILLALSEPALSVKGISPSAGNVPGEKSGPNIDRLLRMIGSTVEHASFAARCWNPSLWVYKRWEKQEPVEMQRTFGNGMTSADFIAGKLLKSSEPLYVVTIGPLTNIAAALSMYPEVVHKIKALYMMGGSWHEPGVGGGEAEFNVLCDPEAAQFVFSFPLKIVMFGLDVTKKRKIVPDDLKSWMNSGSPFLRYLAQECISFMHFRAQRDGYEIPYAFFHDIMPIIGLLYPEWFTFVPCKIDIDTDGEFTRGKTLIDIKLRGEKAFPHLVAKDVDAEKTFCYVCSKIMSSYGDITI</sequence>
<organism evidence="4 6">
    <name type="scientific">Treponema socranskii subsp. socranskii VPI DR56BR1116 = ATCC 35536</name>
    <dbReference type="NCBI Taxonomy" id="1125725"/>
    <lineage>
        <taxon>Bacteria</taxon>
        <taxon>Pseudomonadati</taxon>
        <taxon>Spirochaetota</taxon>
        <taxon>Spirochaetia</taxon>
        <taxon>Spirochaetales</taxon>
        <taxon>Treponemataceae</taxon>
        <taxon>Treponema</taxon>
    </lineage>
</organism>
<gene>
    <name evidence="5" type="ORF">HMPREF0860_0717</name>
    <name evidence="4" type="ORF">HMPREF1325_2238</name>
</gene>
<dbReference type="InterPro" id="IPR023186">
    <property type="entry name" value="IUNH"/>
</dbReference>
<dbReference type="Gene3D" id="3.90.245.10">
    <property type="entry name" value="Ribonucleoside hydrolase-like"/>
    <property type="match status" value="1"/>
</dbReference>
<keyword evidence="7" id="KW-1185">Reference proteome</keyword>
<name>U1GXZ8_TRESO</name>
<dbReference type="PATRIC" id="fig|1125725.3.peg.690"/>
<evidence type="ECO:0000313" key="6">
    <source>
        <dbReference type="Proteomes" id="UP000016412"/>
    </source>
</evidence>
<keyword evidence="1 4" id="KW-0378">Hydrolase</keyword>